<evidence type="ECO:0000313" key="2">
    <source>
        <dbReference type="Proteomes" id="UP000265520"/>
    </source>
</evidence>
<organism evidence="1 2">
    <name type="scientific">Trifolium medium</name>
    <dbReference type="NCBI Taxonomy" id="97028"/>
    <lineage>
        <taxon>Eukaryota</taxon>
        <taxon>Viridiplantae</taxon>
        <taxon>Streptophyta</taxon>
        <taxon>Embryophyta</taxon>
        <taxon>Tracheophyta</taxon>
        <taxon>Spermatophyta</taxon>
        <taxon>Magnoliopsida</taxon>
        <taxon>eudicotyledons</taxon>
        <taxon>Gunneridae</taxon>
        <taxon>Pentapetalae</taxon>
        <taxon>rosids</taxon>
        <taxon>fabids</taxon>
        <taxon>Fabales</taxon>
        <taxon>Fabaceae</taxon>
        <taxon>Papilionoideae</taxon>
        <taxon>50 kb inversion clade</taxon>
        <taxon>NPAAA clade</taxon>
        <taxon>Hologalegina</taxon>
        <taxon>IRL clade</taxon>
        <taxon>Trifolieae</taxon>
        <taxon>Trifolium</taxon>
    </lineage>
</organism>
<feature type="non-terminal residue" evidence="1">
    <location>
        <position position="48"/>
    </location>
</feature>
<comment type="caution">
    <text evidence="1">The sequence shown here is derived from an EMBL/GenBank/DDBJ whole genome shotgun (WGS) entry which is preliminary data.</text>
</comment>
<proteinExistence type="predicted"/>
<dbReference type="AlphaFoldDB" id="A0A392VLP3"/>
<name>A0A392VLP3_9FABA</name>
<accession>A0A392VLP3</accession>
<reference evidence="1 2" key="1">
    <citation type="journal article" date="2018" name="Front. Plant Sci.">
        <title>Red Clover (Trifolium pratense) and Zigzag Clover (T. medium) - A Picture of Genomic Similarities and Differences.</title>
        <authorList>
            <person name="Dluhosova J."/>
            <person name="Istvanek J."/>
            <person name="Nedelnik J."/>
            <person name="Repkova J."/>
        </authorList>
    </citation>
    <scope>NUCLEOTIDE SEQUENCE [LARGE SCALE GENOMIC DNA]</scope>
    <source>
        <strain evidence="2">cv. 10/8</strain>
        <tissue evidence="1">Leaf</tissue>
    </source>
</reference>
<protein>
    <submittedName>
        <fullName evidence="1">Uncharacterized protein</fullName>
    </submittedName>
</protein>
<keyword evidence="2" id="KW-1185">Reference proteome</keyword>
<dbReference type="Proteomes" id="UP000265520">
    <property type="component" value="Unassembled WGS sequence"/>
</dbReference>
<sequence length="48" mass="5468">MLVLKYALKSQKSEKTVNVNYVCCTRRREGCARRRPVSDLQDSSLPPA</sequence>
<evidence type="ECO:0000313" key="1">
    <source>
        <dbReference type="EMBL" id="MCI87911.1"/>
    </source>
</evidence>
<dbReference type="EMBL" id="LXQA011178913">
    <property type="protein sequence ID" value="MCI87911.1"/>
    <property type="molecule type" value="Genomic_DNA"/>
</dbReference>